<dbReference type="Proteomes" id="UP000267251">
    <property type="component" value="Unassembled WGS sequence"/>
</dbReference>
<name>A0A4P9Y585_9FUNG</name>
<keyword evidence="2" id="KW-1185">Reference proteome</keyword>
<dbReference type="AlphaFoldDB" id="A0A4P9Y585"/>
<organism evidence="1 2">
    <name type="scientific">Piptocephalis cylindrospora</name>
    <dbReference type="NCBI Taxonomy" id="1907219"/>
    <lineage>
        <taxon>Eukaryota</taxon>
        <taxon>Fungi</taxon>
        <taxon>Fungi incertae sedis</taxon>
        <taxon>Zoopagomycota</taxon>
        <taxon>Zoopagomycotina</taxon>
        <taxon>Zoopagomycetes</taxon>
        <taxon>Zoopagales</taxon>
        <taxon>Piptocephalidaceae</taxon>
        <taxon>Piptocephalis</taxon>
    </lineage>
</organism>
<protein>
    <submittedName>
        <fullName evidence="1">Uncharacterized protein</fullName>
    </submittedName>
</protein>
<sequence>MSRWSHLSIQMEREERWRRGRPCSWYFLDILARGVVVEHINNIQRARKNGPIHRFRVAGEVMVTLSAAMLMEVWRWKQSADGTMSFSLEMYLPFGPGKKWFYLCPSGRRLVAWAADKGISFWTLTPPASNSQEGEGSQRRYPLFHQPWNFSQGYEIPVTILGDVYVTIRRNEHLSVWEHKGGKEILRWKVEDQELFNLRDTLLIPRPRPQGDLPVVQHVMVMIGHHRIWVYDGESGARIQDILLEGDVPDLGEGVELEETLLEPRFFFSSGRRLEDKRETYVCMAGKAYILQEEVNDKGDARWKVMGLEIIEDSLGRSAVVAVMNHDRALVLTWSEEEAGRTLSMINRRASPRSLRPIQLLFEPSAYNLAMDGRCIYFMTRDGLEIYVYSFDPMMPLSYPMGKEEMRDRVING</sequence>
<proteinExistence type="predicted"/>
<dbReference type="EMBL" id="KZ987874">
    <property type="protein sequence ID" value="RKP14168.1"/>
    <property type="molecule type" value="Genomic_DNA"/>
</dbReference>
<gene>
    <name evidence="1" type="ORF">BJ684DRAFT_19404</name>
</gene>
<evidence type="ECO:0000313" key="1">
    <source>
        <dbReference type="EMBL" id="RKP14168.1"/>
    </source>
</evidence>
<accession>A0A4P9Y585</accession>
<reference evidence="2" key="1">
    <citation type="journal article" date="2018" name="Nat. Microbiol.">
        <title>Leveraging single-cell genomics to expand the fungal tree of life.</title>
        <authorList>
            <person name="Ahrendt S.R."/>
            <person name="Quandt C.A."/>
            <person name="Ciobanu D."/>
            <person name="Clum A."/>
            <person name="Salamov A."/>
            <person name="Andreopoulos B."/>
            <person name="Cheng J.F."/>
            <person name="Woyke T."/>
            <person name="Pelin A."/>
            <person name="Henrissat B."/>
            <person name="Reynolds N.K."/>
            <person name="Benny G.L."/>
            <person name="Smith M.E."/>
            <person name="James T.Y."/>
            <person name="Grigoriev I.V."/>
        </authorList>
    </citation>
    <scope>NUCLEOTIDE SEQUENCE [LARGE SCALE GENOMIC DNA]</scope>
</reference>
<evidence type="ECO:0000313" key="2">
    <source>
        <dbReference type="Proteomes" id="UP000267251"/>
    </source>
</evidence>